<dbReference type="AlphaFoldDB" id="A0A7D9I818"/>
<comment type="caution">
    <text evidence="1">The sequence shown here is derived from an EMBL/GenBank/DDBJ whole genome shotgun (WGS) entry which is preliminary data.</text>
</comment>
<organism evidence="1 2">
    <name type="scientific">Paramuricea clavata</name>
    <name type="common">Red gorgonian</name>
    <name type="synonym">Violescent sea-whip</name>
    <dbReference type="NCBI Taxonomy" id="317549"/>
    <lineage>
        <taxon>Eukaryota</taxon>
        <taxon>Metazoa</taxon>
        <taxon>Cnidaria</taxon>
        <taxon>Anthozoa</taxon>
        <taxon>Octocorallia</taxon>
        <taxon>Malacalcyonacea</taxon>
        <taxon>Plexauridae</taxon>
        <taxon>Paramuricea</taxon>
    </lineage>
</organism>
<accession>A0A7D9I818</accession>
<gene>
    <name evidence="1" type="ORF">PACLA_8A008952</name>
</gene>
<proteinExistence type="predicted"/>
<dbReference type="EMBL" id="CACRXK020003573">
    <property type="protein sequence ID" value="CAB3999370.1"/>
    <property type="molecule type" value="Genomic_DNA"/>
</dbReference>
<name>A0A7D9I818_PARCT</name>
<keyword evidence="2" id="KW-1185">Reference proteome</keyword>
<sequence>MSSGSNCCGITLDPKKDLQACVDRNYMLRHGLEFFGAELPHSFYAKSTAYPVSDGYANVEEEMKEGEEKVEDEEKITPQKQKEICDGFVPYYLF</sequence>
<dbReference type="Proteomes" id="UP001152795">
    <property type="component" value="Unassembled WGS sequence"/>
</dbReference>
<evidence type="ECO:0000313" key="1">
    <source>
        <dbReference type="EMBL" id="CAB3999370.1"/>
    </source>
</evidence>
<reference evidence="1" key="1">
    <citation type="submission" date="2020-04" db="EMBL/GenBank/DDBJ databases">
        <authorList>
            <person name="Alioto T."/>
            <person name="Alioto T."/>
            <person name="Gomez Garrido J."/>
        </authorList>
    </citation>
    <scope>NUCLEOTIDE SEQUENCE</scope>
    <source>
        <strain evidence="1">A484AB</strain>
    </source>
</reference>
<protein>
    <submittedName>
        <fullName evidence="1">Uncharacterized protein</fullName>
    </submittedName>
</protein>
<evidence type="ECO:0000313" key="2">
    <source>
        <dbReference type="Proteomes" id="UP001152795"/>
    </source>
</evidence>